<dbReference type="InterPro" id="IPR004358">
    <property type="entry name" value="Sig_transdc_His_kin-like_C"/>
</dbReference>
<dbReference type="PROSITE" id="PS50109">
    <property type="entry name" value="HIS_KIN"/>
    <property type="match status" value="1"/>
</dbReference>
<dbReference type="InterPro" id="IPR050980">
    <property type="entry name" value="2C_sensor_his_kinase"/>
</dbReference>
<dbReference type="Gene3D" id="1.10.287.130">
    <property type="match status" value="1"/>
</dbReference>
<keyword evidence="10" id="KW-0418">Kinase</keyword>
<comment type="subcellular location">
    <subcellularLocation>
        <location evidence="2">Cell inner membrane</location>
        <topology evidence="2">Multi-pass membrane protein</topology>
    </subcellularLocation>
</comment>
<dbReference type="PRINTS" id="PR00344">
    <property type="entry name" value="BCTRLSENSOR"/>
</dbReference>
<keyword evidence="4" id="KW-1003">Cell membrane</keyword>
<evidence type="ECO:0000256" key="6">
    <source>
        <dbReference type="ARBA" id="ARBA00022553"/>
    </source>
</evidence>
<sequence length="450" mass="50067">MATALGRTATRFFGSLFWRTFMLIALLLAISLGIWFQSYRLFERAPRAQQIAMQVVSVVKLTRAALLYSDPARRRFLLLDLVQNEGIKVYPREKDDDFAVPTANPFLTQLVQQEIRGRLGEDTVIATTVNDIPGVWVSFEIEGDDYWVAISPERFERVSGIQWLWWTIAALLLSIFGAAFITARVNYPLKRLANAARQIGTGGEAPLLNEDGASEVAQANHSFNQMVRDLRQLDDDRVVMLAGISHDLRTPLTRLRLETELSPADAATREAMISDIEQMDAIIGQFLNYARPAQETLEPVDLSALVQDAVGVYAAAHDDVRVHVRSTGPVMAMANRMEVQRILDNLVENARRYAKDEETGMAVVEITTRTEDKEAVMTVSDHGTGVPEAQLPLLTRPFYRLDAARSEAKGAGLGMSIVNRILQRNGGRLVLANRQAPASGLVISAYFRRA</sequence>
<evidence type="ECO:0000256" key="12">
    <source>
        <dbReference type="ARBA" id="ARBA00022989"/>
    </source>
</evidence>
<dbReference type="SUPFAM" id="SSF55874">
    <property type="entry name" value="ATPase domain of HSP90 chaperone/DNA topoisomerase II/histidine kinase"/>
    <property type="match status" value="1"/>
</dbReference>
<dbReference type="EC" id="2.7.13.3" evidence="3"/>
<evidence type="ECO:0000259" key="16">
    <source>
        <dbReference type="PROSITE" id="PS50109"/>
    </source>
</evidence>
<dbReference type="CDD" id="cd00082">
    <property type="entry name" value="HisKA"/>
    <property type="match status" value="1"/>
</dbReference>
<dbReference type="Pfam" id="PF02518">
    <property type="entry name" value="HATPase_c"/>
    <property type="match status" value="1"/>
</dbReference>
<keyword evidence="6" id="KW-0597">Phosphoprotein</keyword>
<evidence type="ECO:0000256" key="2">
    <source>
        <dbReference type="ARBA" id="ARBA00004429"/>
    </source>
</evidence>
<evidence type="ECO:0000256" key="13">
    <source>
        <dbReference type="ARBA" id="ARBA00023012"/>
    </source>
</evidence>
<dbReference type="InterPro" id="IPR036097">
    <property type="entry name" value="HisK_dim/P_sf"/>
</dbReference>
<protein>
    <recommendedName>
        <fullName evidence="3">histidine kinase</fullName>
        <ecNumber evidence="3">2.7.13.3</ecNumber>
    </recommendedName>
</protein>
<dbReference type="SMART" id="SM00387">
    <property type="entry name" value="HATPase_c"/>
    <property type="match status" value="1"/>
</dbReference>
<keyword evidence="13" id="KW-0902">Two-component regulatory system</keyword>
<dbReference type="InterPro" id="IPR038421">
    <property type="entry name" value="RisS_PPD_sf"/>
</dbReference>
<evidence type="ECO:0000256" key="4">
    <source>
        <dbReference type="ARBA" id="ARBA00022475"/>
    </source>
</evidence>
<evidence type="ECO:0000256" key="1">
    <source>
        <dbReference type="ARBA" id="ARBA00000085"/>
    </source>
</evidence>
<gene>
    <name evidence="18" type="ORF">FOB72_04790</name>
</gene>
<dbReference type="AlphaFoldDB" id="A0A5P2H0I1"/>
<dbReference type="InterPro" id="IPR003660">
    <property type="entry name" value="HAMP_dom"/>
</dbReference>
<dbReference type="Gene3D" id="3.30.450.300">
    <property type="entry name" value="Sensor histidine kinase RisS, periplasmic domain"/>
    <property type="match status" value="1"/>
</dbReference>
<reference evidence="18 19" key="1">
    <citation type="submission" date="2019-09" db="EMBL/GenBank/DDBJ databases">
        <title>FDA dAtabase for Regulatory Grade micrObial Sequences (FDA-ARGOS): Supporting development and validation of Infectious Disease Dx tests.</title>
        <authorList>
            <person name="Sciortino C."/>
            <person name="Tallon L."/>
            <person name="Sadzewicz L."/>
            <person name="Vavikolanu K."/>
            <person name="Mehta A."/>
            <person name="Aluvathingal J."/>
            <person name="Nadendla S."/>
            <person name="Nandy P."/>
            <person name="Geyer C."/>
            <person name="Yan Y."/>
            <person name="Sichtig H."/>
        </authorList>
    </citation>
    <scope>NUCLEOTIDE SEQUENCE [LARGE SCALE GENOMIC DNA]</scope>
    <source>
        <strain evidence="18 19">FDAARGOS_664</strain>
    </source>
</reference>
<keyword evidence="11" id="KW-0067">ATP-binding</keyword>
<dbReference type="GO" id="GO:0000155">
    <property type="term" value="F:phosphorelay sensor kinase activity"/>
    <property type="evidence" value="ECO:0007669"/>
    <property type="project" value="InterPro"/>
</dbReference>
<name>A0A5P2H0I1_9BURK</name>
<dbReference type="Gene3D" id="3.30.565.10">
    <property type="entry name" value="Histidine kinase-like ATPase, C-terminal domain"/>
    <property type="match status" value="1"/>
</dbReference>
<comment type="catalytic activity">
    <reaction evidence="1">
        <text>ATP + protein L-histidine = ADP + protein N-phospho-L-histidine.</text>
        <dbReference type="EC" id="2.7.13.3"/>
    </reaction>
</comment>
<dbReference type="GO" id="GO:0005524">
    <property type="term" value="F:ATP binding"/>
    <property type="evidence" value="ECO:0007669"/>
    <property type="project" value="UniProtKB-KW"/>
</dbReference>
<evidence type="ECO:0000256" key="5">
    <source>
        <dbReference type="ARBA" id="ARBA00022519"/>
    </source>
</evidence>
<keyword evidence="8 15" id="KW-0812">Transmembrane</keyword>
<dbReference type="InterPro" id="IPR005467">
    <property type="entry name" value="His_kinase_dom"/>
</dbReference>
<dbReference type="EMBL" id="CP044065">
    <property type="protein sequence ID" value="QET01422.1"/>
    <property type="molecule type" value="Genomic_DNA"/>
</dbReference>
<evidence type="ECO:0000259" key="17">
    <source>
        <dbReference type="PROSITE" id="PS50885"/>
    </source>
</evidence>
<feature type="domain" description="HAMP" evidence="17">
    <location>
        <begin position="183"/>
        <end position="235"/>
    </location>
</feature>
<accession>A0A5P2H0I1</accession>
<dbReference type="RefSeq" id="WP_150371474.1">
    <property type="nucleotide sequence ID" value="NZ_CP044065.1"/>
</dbReference>
<organism evidence="18 19">
    <name type="scientific">Cupriavidus pauculus</name>
    <dbReference type="NCBI Taxonomy" id="82633"/>
    <lineage>
        <taxon>Bacteria</taxon>
        <taxon>Pseudomonadati</taxon>
        <taxon>Pseudomonadota</taxon>
        <taxon>Betaproteobacteria</taxon>
        <taxon>Burkholderiales</taxon>
        <taxon>Burkholderiaceae</taxon>
        <taxon>Cupriavidus</taxon>
    </lineage>
</organism>
<dbReference type="SMART" id="SM00388">
    <property type="entry name" value="HisKA"/>
    <property type="match status" value="1"/>
</dbReference>
<keyword evidence="14 15" id="KW-0472">Membrane</keyword>
<keyword evidence="7" id="KW-0808">Transferase</keyword>
<keyword evidence="9" id="KW-0547">Nucleotide-binding</keyword>
<evidence type="ECO:0000313" key="19">
    <source>
        <dbReference type="Proteomes" id="UP000322822"/>
    </source>
</evidence>
<keyword evidence="12 15" id="KW-1133">Transmembrane helix</keyword>
<evidence type="ECO:0000256" key="15">
    <source>
        <dbReference type="SAM" id="Phobius"/>
    </source>
</evidence>
<proteinExistence type="predicted"/>
<dbReference type="SMART" id="SM00304">
    <property type="entry name" value="HAMP"/>
    <property type="match status" value="1"/>
</dbReference>
<evidence type="ECO:0000256" key="8">
    <source>
        <dbReference type="ARBA" id="ARBA00022692"/>
    </source>
</evidence>
<dbReference type="InterPro" id="IPR036890">
    <property type="entry name" value="HATPase_C_sf"/>
</dbReference>
<keyword evidence="5" id="KW-0997">Cell inner membrane</keyword>
<dbReference type="InterPro" id="IPR003661">
    <property type="entry name" value="HisK_dim/P_dom"/>
</dbReference>
<evidence type="ECO:0000256" key="7">
    <source>
        <dbReference type="ARBA" id="ARBA00022679"/>
    </source>
</evidence>
<evidence type="ECO:0000313" key="18">
    <source>
        <dbReference type="EMBL" id="QET01422.1"/>
    </source>
</evidence>
<dbReference type="PANTHER" id="PTHR44936:SF5">
    <property type="entry name" value="SENSOR HISTIDINE KINASE ENVZ"/>
    <property type="match status" value="1"/>
</dbReference>
<dbReference type="PANTHER" id="PTHR44936">
    <property type="entry name" value="SENSOR PROTEIN CREC"/>
    <property type="match status" value="1"/>
</dbReference>
<dbReference type="InterPro" id="IPR032408">
    <property type="entry name" value="RisS_PPD"/>
</dbReference>
<dbReference type="InterPro" id="IPR003594">
    <property type="entry name" value="HATPase_dom"/>
</dbReference>
<feature type="domain" description="Histidine kinase" evidence="16">
    <location>
        <begin position="243"/>
        <end position="450"/>
    </location>
</feature>
<dbReference type="SUPFAM" id="SSF47384">
    <property type="entry name" value="Homodimeric domain of signal transducing histidine kinase"/>
    <property type="match status" value="1"/>
</dbReference>
<evidence type="ECO:0000256" key="3">
    <source>
        <dbReference type="ARBA" id="ARBA00012438"/>
    </source>
</evidence>
<feature type="transmembrane region" description="Helical" evidence="15">
    <location>
        <begin position="16"/>
        <end position="36"/>
    </location>
</feature>
<dbReference type="Pfam" id="PF16524">
    <property type="entry name" value="RisS_PPD"/>
    <property type="match status" value="1"/>
</dbReference>
<evidence type="ECO:0000256" key="9">
    <source>
        <dbReference type="ARBA" id="ARBA00022741"/>
    </source>
</evidence>
<dbReference type="Pfam" id="PF00672">
    <property type="entry name" value="HAMP"/>
    <property type="match status" value="1"/>
</dbReference>
<dbReference type="GO" id="GO:0005886">
    <property type="term" value="C:plasma membrane"/>
    <property type="evidence" value="ECO:0007669"/>
    <property type="project" value="UniProtKB-SubCell"/>
</dbReference>
<dbReference type="CDD" id="cd06225">
    <property type="entry name" value="HAMP"/>
    <property type="match status" value="1"/>
</dbReference>
<dbReference type="OrthoDB" id="9804645at2"/>
<evidence type="ECO:0000256" key="11">
    <source>
        <dbReference type="ARBA" id="ARBA00022840"/>
    </source>
</evidence>
<feature type="transmembrane region" description="Helical" evidence="15">
    <location>
        <begin position="163"/>
        <end position="183"/>
    </location>
</feature>
<dbReference type="Proteomes" id="UP000322822">
    <property type="component" value="Chromosome 1"/>
</dbReference>
<evidence type="ECO:0000256" key="14">
    <source>
        <dbReference type="ARBA" id="ARBA00023136"/>
    </source>
</evidence>
<dbReference type="PROSITE" id="PS50885">
    <property type="entry name" value="HAMP"/>
    <property type="match status" value="1"/>
</dbReference>
<dbReference type="Pfam" id="PF00512">
    <property type="entry name" value="HisKA"/>
    <property type="match status" value="1"/>
</dbReference>
<evidence type="ECO:0000256" key="10">
    <source>
        <dbReference type="ARBA" id="ARBA00022777"/>
    </source>
</evidence>